<feature type="active site" description="Nucleophile" evidence="8">
    <location>
        <position position="169"/>
    </location>
</feature>
<protein>
    <recommendedName>
        <fullName evidence="7">Lipase</fullName>
    </recommendedName>
</protein>
<keyword evidence="6" id="KW-0325">Glycoprotein</keyword>
<dbReference type="PANTHER" id="PTHR11005">
    <property type="entry name" value="LYSOSOMAL ACID LIPASE-RELATED"/>
    <property type="match status" value="1"/>
</dbReference>
<proteinExistence type="inferred from homology"/>
<organism evidence="11 12">
    <name type="scientific">Acrasis kona</name>
    <dbReference type="NCBI Taxonomy" id="1008807"/>
    <lineage>
        <taxon>Eukaryota</taxon>
        <taxon>Discoba</taxon>
        <taxon>Heterolobosea</taxon>
        <taxon>Tetramitia</taxon>
        <taxon>Eutetramitia</taxon>
        <taxon>Acrasidae</taxon>
        <taxon>Acrasis</taxon>
    </lineage>
</organism>
<dbReference type="PIRSF" id="PIRSF000862">
    <property type="entry name" value="Steryl_ester_lip"/>
    <property type="match status" value="1"/>
</dbReference>
<feature type="signal peptide" evidence="9">
    <location>
        <begin position="1"/>
        <end position="16"/>
    </location>
</feature>
<evidence type="ECO:0000259" key="10">
    <source>
        <dbReference type="Pfam" id="PF04083"/>
    </source>
</evidence>
<feature type="active site" description="Charge relay system" evidence="8">
    <location>
        <position position="384"/>
    </location>
</feature>
<evidence type="ECO:0000256" key="4">
    <source>
        <dbReference type="ARBA" id="ARBA00022963"/>
    </source>
</evidence>
<dbReference type="AlphaFoldDB" id="A0AAW2ZI17"/>
<keyword evidence="5" id="KW-0443">Lipid metabolism</keyword>
<dbReference type="GO" id="GO:0016042">
    <property type="term" value="P:lipid catabolic process"/>
    <property type="evidence" value="ECO:0007669"/>
    <property type="project" value="UniProtKB-KW"/>
</dbReference>
<accession>A0AAW2ZI17</accession>
<evidence type="ECO:0000256" key="6">
    <source>
        <dbReference type="ARBA" id="ARBA00023180"/>
    </source>
</evidence>
<evidence type="ECO:0000313" key="11">
    <source>
        <dbReference type="EMBL" id="KAL0488445.1"/>
    </source>
</evidence>
<comment type="caution">
    <text evidence="11">The sequence shown here is derived from an EMBL/GenBank/DDBJ whole genome shotgun (WGS) entry which is preliminary data.</text>
</comment>
<keyword evidence="3 7" id="KW-0378">Hydrolase</keyword>
<evidence type="ECO:0000256" key="8">
    <source>
        <dbReference type="PIRSR" id="PIRSR000862-1"/>
    </source>
</evidence>
<evidence type="ECO:0000256" key="2">
    <source>
        <dbReference type="ARBA" id="ARBA00022729"/>
    </source>
</evidence>
<keyword evidence="12" id="KW-1185">Reference proteome</keyword>
<evidence type="ECO:0000256" key="7">
    <source>
        <dbReference type="PIRNR" id="PIRNR000862"/>
    </source>
</evidence>
<dbReference type="InterPro" id="IPR006693">
    <property type="entry name" value="AB_hydrolase_lipase"/>
</dbReference>
<gene>
    <name evidence="11" type="ORF">AKO1_015627</name>
</gene>
<evidence type="ECO:0000313" key="12">
    <source>
        <dbReference type="Proteomes" id="UP001431209"/>
    </source>
</evidence>
<dbReference type="Pfam" id="PF04083">
    <property type="entry name" value="Abhydro_lipase"/>
    <property type="match status" value="1"/>
</dbReference>
<evidence type="ECO:0000256" key="1">
    <source>
        <dbReference type="ARBA" id="ARBA00010701"/>
    </source>
</evidence>
<dbReference type="InterPro" id="IPR025483">
    <property type="entry name" value="Lipase_euk"/>
</dbReference>
<feature type="domain" description="Partial AB-hydrolase lipase" evidence="10">
    <location>
        <begin position="32"/>
        <end position="93"/>
    </location>
</feature>
<comment type="similarity">
    <text evidence="1 7">Belongs to the AB hydrolase superfamily. Lipase family.</text>
</comment>
<dbReference type="InterPro" id="IPR029058">
    <property type="entry name" value="AB_hydrolase_fold"/>
</dbReference>
<dbReference type="GO" id="GO:0016788">
    <property type="term" value="F:hydrolase activity, acting on ester bonds"/>
    <property type="evidence" value="ECO:0007669"/>
    <property type="project" value="InterPro"/>
</dbReference>
<evidence type="ECO:0000256" key="5">
    <source>
        <dbReference type="ARBA" id="ARBA00023098"/>
    </source>
</evidence>
<evidence type="ECO:0000256" key="3">
    <source>
        <dbReference type="ARBA" id="ARBA00022801"/>
    </source>
</evidence>
<sequence>MKITFCLIFLLSLTLALESNVVPPDNYVSVNVTQLIEAQGYPCEQHDVVTKDGFILSVQRIPHGRNNKDIGKKRRVVFLQHGLLDASSTWVNNFYNQSLGFILADFGYDVFLGNVRGNRYSMGHTHLKPDSKEFWEWSLDEMAAIDLPAMIEYTLNLTKQEKLDYVGHSQGCVIALACFSQDVCSTDGKGNIAQHINTFFALAPAPFVGHITSPLFNFLGKFHMAEAFKYFGFNQFSPSTPLFRKLLPSVCQDSHIGYKICINACKRCLCAGCDSMRHNVNMTRLPIYVDGVPAGTSVQNMIHWSQAVTTDGFQMLDYGSVEENMKHYNQEKPPSYNVTNIKTDIAVFYGGMDSLGDAEDISLWLPMLPQHRLRMKKYYPSYGHLDFVWSFNAARDIYESIVDYLR</sequence>
<keyword evidence="2 9" id="KW-0732">Signal</keyword>
<dbReference type="FunFam" id="3.40.50.1820:FF:000057">
    <property type="entry name" value="Lipase"/>
    <property type="match status" value="1"/>
</dbReference>
<name>A0AAW2ZI17_9EUKA</name>
<dbReference type="Gene3D" id="3.40.50.1820">
    <property type="entry name" value="alpha/beta hydrolase"/>
    <property type="match status" value="1"/>
</dbReference>
<feature type="active site" description="Charge relay system" evidence="8">
    <location>
        <position position="353"/>
    </location>
</feature>
<evidence type="ECO:0000256" key="9">
    <source>
        <dbReference type="SAM" id="SignalP"/>
    </source>
</evidence>
<dbReference type="SUPFAM" id="SSF53474">
    <property type="entry name" value="alpha/beta-Hydrolases"/>
    <property type="match status" value="1"/>
</dbReference>
<keyword evidence="4 7" id="KW-0442">Lipid degradation</keyword>
<dbReference type="EMBL" id="JAOPGA020001439">
    <property type="protein sequence ID" value="KAL0488445.1"/>
    <property type="molecule type" value="Genomic_DNA"/>
</dbReference>
<feature type="chain" id="PRO_5043677343" description="Lipase" evidence="9">
    <location>
        <begin position="17"/>
        <end position="406"/>
    </location>
</feature>
<reference evidence="11 12" key="1">
    <citation type="submission" date="2024-03" db="EMBL/GenBank/DDBJ databases">
        <title>The Acrasis kona genome and developmental transcriptomes reveal deep origins of eukaryotic multicellular pathways.</title>
        <authorList>
            <person name="Sheikh S."/>
            <person name="Fu C.-J."/>
            <person name="Brown M.W."/>
            <person name="Baldauf S.L."/>
        </authorList>
    </citation>
    <scope>NUCLEOTIDE SEQUENCE [LARGE SCALE GENOMIC DNA]</scope>
    <source>
        <strain evidence="11 12">ATCC MYA-3509</strain>
    </source>
</reference>
<dbReference type="Proteomes" id="UP001431209">
    <property type="component" value="Unassembled WGS sequence"/>
</dbReference>